<feature type="transmembrane region" description="Helical" evidence="1">
    <location>
        <begin position="50"/>
        <end position="69"/>
    </location>
</feature>
<proteinExistence type="predicted"/>
<evidence type="ECO:0000313" key="2">
    <source>
        <dbReference type="EMBL" id="HGT70890.1"/>
    </source>
</evidence>
<gene>
    <name evidence="2" type="ORF">ENT43_01370</name>
</gene>
<keyword evidence="1" id="KW-0812">Transmembrane</keyword>
<comment type="caution">
    <text evidence="2">The sequence shown here is derived from an EMBL/GenBank/DDBJ whole genome shotgun (WGS) entry which is preliminary data.</text>
</comment>
<dbReference type="EMBL" id="DSYQ01000004">
    <property type="protein sequence ID" value="HGT70890.1"/>
    <property type="molecule type" value="Genomic_DNA"/>
</dbReference>
<name>A0A7C4M0E9_UNCC3</name>
<keyword evidence="1" id="KW-1133">Transmembrane helix</keyword>
<keyword evidence="1" id="KW-0472">Membrane</keyword>
<feature type="transmembrane region" description="Helical" evidence="1">
    <location>
        <begin position="21"/>
        <end position="44"/>
    </location>
</feature>
<sequence>MKFFKKTDKMIKNLDTMDIALTKLSVFFFTLWLIALIPSFSIWVISSKSWWFMLVWIILAIRPLCNSFMKK</sequence>
<accession>A0A7C4M0E9</accession>
<reference evidence="2" key="1">
    <citation type="journal article" date="2020" name="mSystems">
        <title>Genome- and Community-Level Interaction Insights into Carbon Utilization and Element Cycling Functions of Hydrothermarchaeota in Hydrothermal Sediment.</title>
        <authorList>
            <person name="Zhou Z."/>
            <person name="Liu Y."/>
            <person name="Xu W."/>
            <person name="Pan J."/>
            <person name="Luo Z.H."/>
            <person name="Li M."/>
        </authorList>
    </citation>
    <scope>NUCLEOTIDE SEQUENCE [LARGE SCALE GENOMIC DNA]</scope>
    <source>
        <strain evidence="2">SpSt-579</strain>
    </source>
</reference>
<organism evidence="2">
    <name type="scientific">candidate division CPR3 bacterium</name>
    <dbReference type="NCBI Taxonomy" id="2268181"/>
    <lineage>
        <taxon>Bacteria</taxon>
        <taxon>Bacteria division CPR3</taxon>
    </lineage>
</organism>
<evidence type="ECO:0000256" key="1">
    <source>
        <dbReference type="SAM" id="Phobius"/>
    </source>
</evidence>
<protein>
    <submittedName>
        <fullName evidence="2">Uncharacterized protein</fullName>
    </submittedName>
</protein>
<dbReference type="AlphaFoldDB" id="A0A7C4M0E9"/>